<evidence type="ECO:0000313" key="1">
    <source>
        <dbReference type="EMBL" id="QXZ25029.1"/>
    </source>
</evidence>
<reference evidence="1 2" key="1">
    <citation type="submission" date="2021-07" db="EMBL/GenBank/DDBJ databases">
        <title>FDA dAtabase for Regulatory Grade micrObial Sequences (FDA-ARGOS): Supporting development and validation of Infectious Disease Dx tests.</title>
        <authorList>
            <person name="Sproer C."/>
            <person name="Gronow S."/>
            <person name="Severitt S."/>
            <person name="Schroder I."/>
            <person name="Tallon L."/>
            <person name="Sadzewicz L."/>
            <person name="Zhao X."/>
            <person name="Boylan J."/>
            <person name="Ott S."/>
            <person name="Bowen H."/>
            <person name="Vavikolanu K."/>
            <person name="Mehta A."/>
            <person name="Aluvathingal J."/>
            <person name="Nadendla S."/>
            <person name="Lowell S."/>
            <person name="Myers T."/>
            <person name="Yan Y."/>
        </authorList>
    </citation>
    <scope>NUCLEOTIDE SEQUENCE [LARGE SCALE GENOMIC DNA]</scope>
    <source>
        <strain evidence="1 2">FDAARGOS_1401</strain>
        <plasmid evidence="1 2">unnamed</plasmid>
    </source>
</reference>
<geneLocation type="plasmid" evidence="1 2">
    <name>unnamed</name>
</geneLocation>
<protein>
    <submittedName>
        <fullName evidence="1">Uncharacterized protein</fullName>
    </submittedName>
</protein>
<dbReference type="AlphaFoldDB" id="A0ABD7F9Y1"/>
<organism evidence="1 2">
    <name type="scientific">Acinetobacter septicus</name>
    <dbReference type="NCBI Taxonomy" id="465797"/>
    <lineage>
        <taxon>Bacteria</taxon>
        <taxon>Pseudomonadati</taxon>
        <taxon>Pseudomonadota</taxon>
        <taxon>Gammaproteobacteria</taxon>
        <taxon>Moraxellales</taxon>
        <taxon>Moraxellaceae</taxon>
        <taxon>Acinetobacter</taxon>
    </lineage>
</organism>
<keyword evidence="1" id="KW-0614">Plasmid</keyword>
<sequence>MNSDKQYFDRLQEEYSEKYGHELYAIDDIEGKKIFIDINDPWSVSSSWGALENEIRLIKMGLFPLTLRQKFERKETFEKKADELAKLINVVHTKENSILCPTSRYNRNKEK</sequence>
<dbReference type="EMBL" id="CP079899">
    <property type="protein sequence ID" value="QXZ25029.1"/>
    <property type="molecule type" value="Genomic_DNA"/>
</dbReference>
<proteinExistence type="predicted"/>
<accession>A0ABD7F9Y1</accession>
<evidence type="ECO:0000313" key="2">
    <source>
        <dbReference type="Proteomes" id="UP000827069"/>
    </source>
</evidence>
<gene>
    <name evidence="1" type="ORF">I6L31_18030</name>
</gene>
<dbReference type="RefSeq" id="WP_005006304.1">
    <property type="nucleotide sequence ID" value="NZ_CP079899.1"/>
</dbReference>
<name>A0ABD7F9Y1_9GAMM</name>
<dbReference type="Proteomes" id="UP000827069">
    <property type="component" value="Plasmid unnamed"/>
</dbReference>
<keyword evidence="2" id="KW-1185">Reference proteome</keyword>